<dbReference type="PANTHER" id="PTHR30061:SF50">
    <property type="entry name" value="MALTOSE_MALTODEXTRIN-BINDING PERIPLASMIC PROTEIN"/>
    <property type="match status" value="1"/>
</dbReference>
<sequence>MLNRRNFIKAGLGLSAGMLVPFAAGCQDDKASSGKKGEAKGHVYYLNFKPESDEQWKEIAEIYKEETGVEVTVKTAAAGQYASTLKSEMGKSEMPTLFQTNGPVGLAGSIDYCADLDDSEIVKNCTNDAFKLKGDDGKIKGIAYVIESYGIIYNKKLLEKAGHSADEITNFESFKKVVEDITKRKGELGFSAFNAPGMDKSSDWRFKTHLANLPIYYEYKKDNIQSTKAIKGTYLDNYRKIWDLYINNSTTDPSLLTTKTADDCTNEFVTGKAVFYQNGTWEYEKIQDLGDENLGMLPIYIGVEGEENQGLCTGSENYWCVNKKAKPEDVQATLDFMNWCTNSDKGVKCLCGGKEALPSGANGCGFTIPFKKNLESANPLVNIANKYVADGKTPVDWCFATMPSEEWKNGVGSALVAYAAAQNDSNWGAVVKAFVDGWKTEAEKAKN</sequence>
<dbReference type="PANTHER" id="PTHR30061">
    <property type="entry name" value="MALTOSE-BINDING PERIPLASMIC PROTEIN"/>
    <property type="match status" value="1"/>
</dbReference>
<dbReference type="OrthoDB" id="9763054at2"/>
<keyword evidence="2" id="KW-0813">Transport</keyword>
<dbReference type="GeneID" id="93210211"/>
<comment type="similarity">
    <text evidence="1">Belongs to the bacterial solute-binding protein 1 family.</text>
</comment>
<name>F1T4L7_9ACTN</name>
<dbReference type="AlphaFoldDB" id="F1T4L7"/>
<dbReference type="GO" id="GO:0042956">
    <property type="term" value="P:maltodextrin transmembrane transport"/>
    <property type="evidence" value="ECO:0007669"/>
    <property type="project" value="TreeGrafter"/>
</dbReference>
<keyword evidence="3" id="KW-0732">Signal</keyword>
<evidence type="ECO:0000256" key="3">
    <source>
        <dbReference type="ARBA" id="ARBA00022729"/>
    </source>
</evidence>
<dbReference type="Gene3D" id="3.40.190.10">
    <property type="entry name" value="Periplasmic binding protein-like II"/>
    <property type="match status" value="2"/>
</dbReference>
<accession>F1T4L7</accession>
<dbReference type="Proteomes" id="UP000005947">
    <property type="component" value="Unassembled WGS sequence"/>
</dbReference>
<organism evidence="4 5">
    <name type="scientific">Fannyhessea vaginae DSM 15829</name>
    <dbReference type="NCBI Taxonomy" id="525256"/>
    <lineage>
        <taxon>Bacteria</taxon>
        <taxon>Bacillati</taxon>
        <taxon>Actinomycetota</taxon>
        <taxon>Coriobacteriia</taxon>
        <taxon>Coriobacteriales</taxon>
        <taxon>Atopobiaceae</taxon>
        <taxon>Fannyhessea</taxon>
    </lineage>
</organism>
<dbReference type="GO" id="GO:0015768">
    <property type="term" value="P:maltose transport"/>
    <property type="evidence" value="ECO:0007669"/>
    <property type="project" value="TreeGrafter"/>
</dbReference>
<keyword evidence="5" id="KW-1185">Reference proteome</keyword>
<dbReference type="Pfam" id="PF13416">
    <property type="entry name" value="SBP_bac_8"/>
    <property type="match status" value="1"/>
</dbReference>
<dbReference type="eggNOG" id="COG1653">
    <property type="taxonomic scope" value="Bacteria"/>
</dbReference>
<dbReference type="EMBL" id="ACGK02000001">
    <property type="protein sequence ID" value="EGF23661.1"/>
    <property type="molecule type" value="Genomic_DNA"/>
</dbReference>
<reference evidence="4 5" key="1">
    <citation type="submission" date="2011-02" db="EMBL/GenBank/DDBJ databases">
        <authorList>
            <person name="Muzny D."/>
            <person name="Qin X."/>
            <person name="Buhay C."/>
            <person name="Dugan-Rocha S."/>
            <person name="Ding Y."/>
            <person name="Chen G."/>
            <person name="Hawes A."/>
            <person name="Holder M."/>
            <person name="Jhangiani S."/>
            <person name="Johnson A."/>
            <person name="Khan Z."/>
            <person name="Li Z."/>
            <person name="Liu W."/>
            <person name="Liu X."/>
            <person name="Perez L."/>
            <person name="Shen H."/>
            <person name="Wang Q."/>
            <person name="Watt J."/>
            <person name="Xi L."/>
            <person name="Xin Y."/>
            <person name="Zhou J."/>
            <person name="Deng J."/>
            <person name="Jiang H."/>
            <person name="Liu Y."/>
            <person name="Qu J."/>
            <person name="Song X.-Z."/>
            <person name="Zhang L."/>
            <person name="Villasana D."/>
            <person name="Johnson A."/>
            <person name="Liu J."/>
            <person name="Liyanage D."/>
            <person name="Lorensuhewa L."/>
            <person name="Robinson T."/>
            <person name="Song A."/>
            <person name="Song B.-B."/>
            <person name="Dinh H."/>
            <person name="Thornton R."/>
            <person name="Coyle M."/>
            <person name="Francisco L."/>
            <person name="Jackson L."/>
            <person name="Javaid M."/>
            <person name="Korchina V."/>
            <person name="Kovar C."/>
            <person name="Mata R."/>
            <person name="Mathew T."/>
            <person name="Ngo R."/>
            <person name="Nguyen L."/>
            <person name="Nguyen N."/>
            <person name="Okwuonu G."/>
            <person name="Ongeri F."/>
            <person name="Pham C."/>
            <person name="Simmons D."/>
            <person name="Wilczek-Boney K."/>
            <person name="Hale W."/>
            <person name="Jakkamsetti A."/>
            <person name="Pham P."/>
            <person name="Ruth R."/>
            <person name="San Lucas F."/>
            <person name="Warren J."/>
            <person name="Zhang J."/>
            <person name="Zhao Z."/>
            <person name="Zhou C."/>
            <person name="Zhu D."/>
            <person name="Lee S."/>
            <person name="Bess C."/>
            <person name="Blankenburg K."/>
            <person name="Forbes L."/>
            <person name="Fu Q."/>
            <person name="Gubbala S."/>
            <person name="Hirani K."/>
            <person name="Jayaseelan J.C."/>
            <person name="Lara F."/>
            <person name="Munidasa M."/>
            <person name="Palculict T."/>
            <person name="Patil S."/>
            <person name="Pu L.-L."/>
            <person name="Saada N."/>
            <person name="Tang L."/>
            <person name="Weissenberger G."/>
            <person name="Zhu Y."/>
            <person name="Hemphill L."/>
            <person name="Shang Y."/>
            <person name="Youmans B."/>
            <person name="Ayvaz T."/>
            <person name="Ross M."/>
            <person name="Santibanez J."/>
            <person name="Aqrawi P."/>
            <person name="Gross S."/>
            <person name="Joshi V."/>
            <person name="Fowler G."/>
            <person name="Nazareth L."/>
            <person name="Reid J."/>
            <person name="Worley K."/>
            <person name="Petrosino J."/>
            <person name="Highlander S."/>
            <person name="Gibbs R."/>
        </authorList>
    </citation>
    <scope>NUCLEOTIDE SEQUENCE [LARGE SCALE GENOMIC DNA]</scope>
    <source>
        <strain evidence="4 5">DSM 15829</strain>
    </source>
</reference>
<evidence type="ECO:0000313" key="5">
    <source>
        <dbReference type="Proteomes" id="UP000005947"/>
    </source>
</evidence>
<gene>
    <name evidence="4" type="ORF">HMPREF0091_10608</name>
</gene>
<dbReference type="GO" id="GO:1901982">
    <property type="term" value="F:maltose binding"/>
    <property type="evidence" value="ECO:0007669"/>
    <property type="project" value="TreeGrafter"/>
</dbReference>
<dbReference type="RefSeq" id="WP_006302789.1">
    <property type="nucleotide sequence ID" value="NZ_ACGK02000001.1"/>
</dbReference>
<evidence type="ECO:0000256" key="2">
    <source>
        <dbReference type="ARBA" id="ARBA00022448"/>
    </source>
</evidence>
<protein>
    <submittedName>
        <fullName evidence="4">Tat pathway signal sequence domain protein</fullName>
    </submittedName>
</protein>
<dbReference type="PROSITE" id="PS51257">
    <property type="entry name" value="PROKAR_LIPOPROTEIN"/>
    <property type="match status" value="1"/>
</dbReference>
<evidence type="ECO:0000313" key="4">
    <source>
        <dbReference type="EMBL" id="EGF23661.1"/>
    </source>
</evidence>
<dbReference type="GO" id="GO:0055052">
    <property type="term" value="C:ATP-binding cassette (ABC) transporter complex, substrate-binding subunit-containing"/>
    <property type="evidence" value="ECO:0007669"/>
    <property type="project" value="TreeGrafter"/>
</dbReference>
<comment type="caution">
    <text evidence="4">The sequence shown here is derived from an EMBL/GenBank/DDBJ whole genome shotgun (WGS) entry which is preliminary data.</text>
</comment>
<dbReference type="InterPro" id="IPR006059">
    <property type="entry name" value="SBP"/>
</dbReference>
<evidence type="ECO:0000256" key="1">
    <source>
        <dbReference type="ARBA" id="ARBA00008520"/>
    </source>
</evidence>
<dbReference type="SUPFAM" id="SSF53850">
    <property type="entry name" value="Periplasmic binding protein-like II"/>
    <property type="match status" value="1"/>
</dbReference>
<proteinExistence type="inferred from homology"/>